<keyword evidence="3" id="KW-1185">Reference proteome</keyword>
<sequence>MDNITQTENEPTSPNPLSNVENSGPKEDFAGKSSLPTGQPNDNSPLLASNSAHHPPESSLPELEFPIRIIQRQLVQSCAKPPRSNLEHLDLQTRISSTHNPSQSPQELSFFPLEYPPYPTSDVNFDEWTNYAAYCGTSPEPELLNLLSNEENASLHKKYFTPRSIDDVNNEDSSSCANKITMRSRTHDFEVTTAQPQSQLP</sequence>
<protein>
    <submittedName>
        <fullName evidence="2">Uncharacterized protein</fullName>
    </submittedName>
</protein>
<evidence type="ECO:0000313" key="3">
    <source>
        <dbReference type="Proteomes" id="UP000710849"/>
    </source>
</evidence>
<proteinExistence type="predicted"/>
<gene>
    <name evidence="2" type="ORF">EAE97_011735</name>
</gene>
<reference evidence="2 3" key="1">
    <citation type="journal article" date="2020" name="Genome Biol. Evol.">
        <title>Comparative genomics of Sclerotiniaceae.</title>
        <authorList>
            <person name="Valero Jimenez C.A."/>
            <person name="Steentjes M."/>
            <person name="Scholten O.E."/>
            <person name="Van Kan J.A.L."/>
        </authorList>
    </citation>
    <scope>NUCLEOTIDE SEQUENCE [LARGE SCALE GENOMIC DNA]</scope>
    <source>
        <strain evidence="2 3">MUCL 94</strain>
    </source>
</reference>
<feature type="compositionally biased region" description="Polar residues" evidence="1">
    <location>
        <begin position="34"/>
        <end position="52"/>
    </location>
</feature>
<dbReference type="AlphaFoldDB" id="A0A9P5HPG2"/>
<dbReference type="RefSeq" id="XP_038726860.1">
    <property type="nucleotide sequence ID" value="XM_038882250.1"/>
</dbReference>
<accession>A0A9P5HPG2</accession>
<feature type="compositionally biased region" description="Polar residues" evidence="1">
    <location>
        <begin position="1"/>
        <end position="22"/>
    </location>
</feature>
<feature type="region of interest" description="Disordered" evidence="1">
    <location>
        <begin position="1"/>
        <end position="60"/>
    </location>
</feature>
<comment type="caution">
    <text evidence="2">The sequence shown here is derived from an EMBL/GenBank/DDBJ whole genome shotgun (WGS) entry which is preliminary data.</text>
</comment>
<evidence type="ECO:0000313" key="2">
    <source>
        <dbReference type="EMBL" id="KAF7919019.1"/>
    </source>
</evidence>
<evidence type="ECO:0000256" key="1">
    <source>
        <dbReference type="SAM" id="MobiDB-lite"/>
    </source>
</evidence>
<dbReference type="Proteomes" id="UP000710849">
    <property type="component" value="Unassembled WGS sequence"/>
</dbReference>
<name>A0A9P5HPG2_9HELO</name>
<organism evidence="2 3">
    <name type="scientific">Botrytis byssoidea</name>
    <dbReference type="NCBI Taxonomy" id="139641"/>
    <lineage>
        <taxon>Eukaryota</taxon>
        <taxon>Fungi</taxon>
        <taxon>Dikarya</taxon>
        <taxon>Ascomycota</taxon>
        <taxon>Pezizomycotina</taxon>
        <taxon>Leotiomycetes</taxon>
        <taxon>Helotiales</taxon>
        <taxon>Sclerotiniaceae</taxon>
        <taxon>Botrytis</taxon>
    </lineage>
</organism>
<dbReference type="EMBL" id="RCSW01000041">
    <property type="protein sequence ID" value="KAF7919019.1"/>
    <property type="molecule type" value="Genomic_DNA"/>
</dbReference>
<dbReference type="GeneID" id="62155323"/>